<dbReference type="FunFam" id="1.10.10.10:FF:000214">
    <property type="entry name" value="Methylated-DNA--protein-cysteine methyltransferase"/>
    <property type="match status" value="1"/>
</dbReference>
<keyword evidence="13" id="KW-1185">Reference proteome</keyword>
<comment type="similarity">
    <text evidence="2 9">Belongs to the MGMT family.</text>
</comment>
<dbReference type="EC" id="2.1.1.63" evidence="9"/>
<accession>A0A0R2LTQ3</accession>
<dbReference type="InterPro" id="IPR036217">
    <property type="entry name" value="MethylDNA_cys_MeTrfase_DNAb"/>
</dbReference>
<evidence type="ECO:0000256" key="4">
    <source>
        <dbReference type="ARBA" id="ARBA00022603"/>
    </source>
</evidence>
<dbReference type="InterPro" id="IPR036388">
    <property type="entry name" value="WH-like_DNA-bd_sf"/>
</dbReference>
<dbReference type="Pfam" id="PF02870">
    <property type="entry name" value="Methyltransf_1N"/>
    <property type="match status" value="1"/>
</dbReference>
<dbReference type="InterPro" id="IPR036631">
    <property type="entry name" value="MGMT_N_sf"/>
</dbReference>
<reference evidence="12 13" key="1">
    <citation type="journal article" date="2015" name="Genome Announc.">
        <title>Expanding the biotechnology potential of lactobacilli through comparative genomics of 213 strains and associated genera.</title>
        <authorList>
            <person name="Sun Z."/>
            <person name="Harris H.M."/>
            <person name="McCann A."/>
            <person name="Guo C."/>
            <person name="Argimon S."/>
            <person name="Zhang W."/>
            <person name="Yang X."/>
            <person name="Jeffery I.B."/>
            <person name="Cooney J.C."/>
            <person name="Kagawa T.F."/>
            <person name="Liu W."/>
            <person name="Song Y."/>
            <person name="Salvetti E."/>
            <person name="Wrobel A."/>
            <person name="Rasinkangas P."/>
            <person name="Parkhill J."/>
            <person name="Rea M.C."/>
            <person name="O'Sullivan O."/>
            <person name="Ritari J."/>
            <person name="Douillard F.P."/>
            <person name="Paul Ross R."/>
            <person name="Yang R."/>
            <person name="Briner A.E."/>
            <person name="Felis G.E."/>
            <person name="de Vos W.M."/>
            <person name="Barrangou R."/>
            <person name="Klaenhammer T.R."/>
            <person name="Caufield P.W."/>
            <person name="Cui Y."/>
            <person name="Zhang H."/>
            <person name="O'Toole P.W."/>
        </authorList>
    </citation>
    <scope>NUCLEOTIDE SEQUENCE [LARGE SCALE GENOMIC DNA]</scope>
    <source>
        <strain evidence="12 13">DSM 22467</strain>
    </source>
</reference>
<evidence type="ECO:0000256" key="9">
    <source>
        <dbReference type="HAMAP-Rule" id="MF_00772"/>
    </source>
</evidence>
<comment type="subcellular location">
    <subcellularLocation>
        <location evidence="9">Cytoplasm</location>
    </subcellularLocation>
</comment>
<feature type="domain" description="Methylguanine DNA methyltransferase ribonuclease-like" evidence="11">
    <location>
        <begin position="9"/>
        <end position="75"/>
    </location>
</feature>
<dbReference type="Proteomes" id="UP000051906">
    <property type="component" value="Unassembled WGS sequence"/>
</dbReference>
<dbReference type="SUPFAM" id="SSF53155">
    <property type="entry name" value="Methylated DNA-protein cysteine methyltransferase domain"/>
    <property type="match status" value="1"/>
</dbReference>
<dbReference type="GO" id="GO:0006307">
    <property type="term" value="P:DNA alkylation repair"/>
    <property type="evidence" value="ECO:0007669"/>
    <property type="project" value="UniProtKB-UniRule"/>
</dbReference>
<sequence>MIMMWQKQFDTPLGSMTAASDGSAITGLWFDDQEHFGSTLPAATPTGDCPVFDQLATWLAAYFDGAQPSVTFPVRPDGTPLRRQVWQVLRTIPYGQVWTYGEIADKVAMAIGHNPGARAVGGAVGHNPISLVIPCHRVVGKNGDLTGYAGGLKRKQWLLELEGPLK</sequence>
<evidence type="ECO:0000256" key="6">
    <source>
        <dbReference type="ARBA" id="ARBA00022763"/>
    </source>
</evidence>
<keyword evidence="7 9" id="KW-0234">DNA repair</keyword>
<evidence type="ECO:0000256" key="1">
    <source>
        <dbReference type="ARBA" id="ARBA00001286"/>
    </source>
</evidence>
<dbReference type="AlphaFoldDB" id="A0A0R2LTQ3"/>
<evidence type="ECO:0000259" key="11">
    <source>
        <dbReference type="Pfam" id="PF02870"/>
    </source>
</evidence>
<dbReference type="GO" id="GO:0003908">
    <property type="term" value="F:methylated-DNA-[protein]-cysteine S-methyltransferase activity"/>
    <property type="evidence" value="ECO:0007669"/>
    <property type="project" value="UniProtKB-UniRule"/>
</dbReference>
<dbReference type="PANTHER" id="PTHR10815">
    <property type="entry name" value="METHYLATED-DNA--PROTEIN-CYSTEINE METHYLTRANSFERASE"/>
    <property type="match status" value="1"/>
</dbReference>
<dbReference type="HAMAP" id="MF_00772">
    <property type="entry name" value="OGT"/>
    <property type="match status" value="1"/>
</dbReference>
<keyword evidence="5 9" id="KW-0808">Transferase</keyword>
<dbReference type="Pfam" id="PF01035">
    <property type="entry name" value="DNA_binding_1"/>
    <property type="match status" value="1"/>
</dbReference>
<dbReference type="GO" id="GO:0005737">
    <property type="term" value="C:cytoplasm"/>
    <property type="evidence" value="ECO:0007669"/>
    <property type="project" value="UniProtKB-SubCell"/>
</dbReference>
<comment type="catalytic activity">
    <reaction evidence="8 9">
        <text>a 6-O-methyl-2'-deoxyguanosine in DNA + L-cysteinyl-[protein] = S-methyl-L-cysteinyl-[protein] + a 2'-deoxyguanosine in DNA</text>
        <dbReference type="Rhea" id="RHEA:24000"/>
        <dbReference type="Rhea" id="RHEA-COMP:10131"/>
        <dbReference type="Rhea" id="RHEA-COMP:10132"/>
        <dbReference type="Rhea" id="RHEA-COMP:11367"/>
        <dbReference type="Rhea" id="RHEA-COMP:11368"/>
        <dbReference type="ChEBI" id="CHEBI:29950"/>
        <dbReference type="ChEBI" id="CHEBI:82612"/>
        <dbReference type="ChEBI" id="CHEBI:85445"/>
        <dbReference type="ChEBI" id="CHEBI:85448"/>
        <dbReference type="EC" id="2.1.1.63"/>
    </reaction>
</comment>
<dbReference type="Gene3D" id="3.30.160.70">
    <property type="entry name" value="Methylated DNA-protein cysteine methyltransferase domain"/>
    <property type="match status" value="1"/>
</dbReference>
<dbReference type="NCBIfam" id="TIGR00589">
    <property type="entry name" value="ogt"/>
    <property type="match status" value="1"/>
</dbReference>
<evidence type="ECO:0000313" key="12">
    <source>
        <dbReference type="EMBL" id="KRO04582.1"/>
    </source>
</evidence>
<evidence type="ECO:0000256" key="3">
    <source>
        <dbReference type="ARBA" id="ARBA00022490"/>
    </source>
</evidence>
<dbReference type="GO" id="GO:0032259">
    <property type="term" value="P:methylation"/>
    <property type="evidence" value="ECO:0007669"/>
    <property type="project" value="UniProtKB-KW"/>
</dbReference>
<comment type="function">
    <text evidence="9">Involved in the cellular defense against the biological effects of O6-methylguanine (O6-MeG) and O4-methylthymine (O4-MeT) in DNA. Repairs the methylated nucleobase in DNA by stoichiometrically transferring the methyl group to a cysteine residue in the enzyme. This is a suicide reaction: the enzyme is irreversibly inactivated.</text>
</comment>
<organism evidence="12 13">
    <name type="scientific">Levilactobacillus paucivorans</name>
    <dbReference type="NCBI Taxonomy" id="616990"/>
    <lineage>
        <taxon>Bacteria</taxon>
        <taxon>Bacillati</taxon>
        <taxon>Bacillota</taxon>
        <taxon>Bacilli</taxon>
        <taxon>Lactobacillales</taxon>
        <taxon>Lactobacillaceae</taxon>
        <taxon>Levilactobacillus</taxon>
    </lineage>
</organism>
<evidence type="ECO:0000256" key="7">
    <source>
        <dbReference type="ARBA" id="ARBA00023204"/>
    </source>
</evidence>
<dbReference type="InterPro" id="IPR014048">
    <property type="entry name" value="MethylDNA_cys_MeTrfase_DNA-bd"/>
</dbReference>
<dbReference type="InterPro" id="IPR008332">
    <property type="entry name" value="MethylG_MeTrfase_N"/>
</dbReference>
<gene>
    <name evidence="12" type="ORF">IV54_GL000985</name>
</gene>
<name>A0A0R2LTQ3_9LACO</name>
<dbReference type="PATRIC" id="fig|616990.3.peg.1066"/>
<dbReference type="InterPro" id="IPR001497">
    <property type="entry name" value="MethylDNA_cys_MeTrfase_AS"/>
</dbReference>
<evidence type="ECO:0000256" key="8">
    <source>
        <dbReference type="ARBA" id="ARBA00049348"/>
    </source>
</evidence>
<comment type="miscellaneous">
    <text evidence="9">This enzyme catalyzes only one turnover and therefore is not strictly catalytic. According to one definition, an enzyme is a biocatalyst that acts repeatedly and over many reaction cycles.</text>
</comment>
<keyword evidence="3 9" id="KW-0963">Cytoplasm</keyword>
<dbReference type="InterPro" id="IPR023546">
    <property type="entry name" value="MGMT"/>
</dbReference>
<comment type="caution">
    <text evidence="12">The sequence shown here is derived from an EMBL/GenBank/DDBJ whole genome shotgun (WGS) entry which is preliminary data.</text>
</comment>
<dbReference type="SUPFAM" id="SSF46767">
    <property type="entry name" value="Methylated DNA-protein cysteine methyltransferase, C-terminal domain"/>
    <property type="match status" value="1"/>
</dbReference>
<dbReference type="CDD" id="cd06445">
    <property type="entry name" value="ATase"/>
    <property type="match status" value="1"/>
</dbReference>
<feature type="domain" description="Methylated-DNA-[protein]-cysteine S-methyltransferase DNA binding" evidence="10">
    <location>
        <begin position="81"/>
        <end position="163"/>
    </location>
</feature>
<evidence type="ECO:0000256" key="5">
    <source>
        <dbReference type="ARBA" id="ARBA00022679"/>
    </source>
</evidence>
<evidence type="ECO:0000259" key="10">
    <source>
        <dbReference type="Pfam" id="PF01035"/>
    </source>
</evidence>
<keyword evidence="4 9" id="KW-0489">Methyltransferase</keyword>
<dbReference type="PANTHER" id="PTHR10815:SF5">
    <property type="entry name" value="METHYLATED-DNA--PROTEIN-CYSTEINE METHYLTRANSFERASE"/>
    <property type="match status" value="1"/>
</dbReference>
<dbReference type="Gene3D" id="1.10.10.10">
    <property type="entry name" value="Winged helix-like DNA-binding domain superfamily/Winged helix DNA-binding domain"/>
    <property type="match status" value="1"/>
</dbReference>
<dbReference type="STRING" id="616990.IV54_GL000985"/>
<keyword evidence="6 9" id="KW-0227">DNA damage</keyword>
<protein>
    <recommendedName>
        <fullName evidence="9">Methylated-DNA--protein-cysteine methyltransferase</fullName>
        <ecNumber evidence="9">2.1.1.63</ecNumber>
    </recommendedName>
    <alternativeName>
        <fullName evidence="9">6-O-methylguanine-DNA methyltransferase</fullName>
        <shortName evidence="9">MGMT</shortName>
    </alternativeName>
    <alternativeName>
        <fullName evidence="9">O-6-methylguanine-DNA-alkyltransferase</fullName>
    </alternativeName>
</protein>
<evidence type="ECO:0000313" key="13">
    <source>
        <dbReference type="Proteomes" id="UP000051906"/>
    </source>
</evidence>
<proteinExistence type="inferred from homology"/>
<feature type="active site" description="Nucleophile; methyl group acceptor" evidence="9">
    <location>
        <position position="135"/>
    </location>
</feature>
<evidence type="ECO:0000256" key="2">
    <source>
        <dbReference type="ARBA" id="ARBA00008711"/>
    </source>
</evidence>
<comment type="catalytic activity">
    <reaction evidence="1 9">
        <text>a 4-O-methyl-thymidine in DNA + L-cysteinyl-[protein] = a thymidine in DNA + S-methyl-L-cysteinyl-[protein]</text>
        <dbReference type="Rhea" id="RHEA:53428"/>
        <dbReference type="Rhea" id="RHEA-COMP:10131"/>
        <dbReference type="Rhea" id="RHEA-COMP:10132"/>
        <dbReference type="Rhea" id="RHEA-COMP:13555"/>
        <dbReference type="Rhea" id="RHEA-COMP:13556"/>
        <dbReference type="ChEBI" id="CHEBI:29950"/>
        <dbReference type="ChEBI" id="CHEBI:82612"/>
        <dbReference type="ChEBI" id="CHEBI:137386"/>
        <dbReference type="ChEBI" id="CHEBI:137387"/>
        <dbReference type="EC" id="2.1.1.63"/>
    </reaction>
</comment>
<dbReference type="EMBL" id="JQCA01000029">
    <property type="protein sequence ID" value="KRO04582.1"/>
    <property type="molecule type" value="Genomic_DNA"/>
</dbReference>
<dbReference type="PROSITE" id="PS00374">
    <property type="entry name" value="MGMT"/>
    <property type="match status" value="1"/>
</dbReference>